<evidence type="ECO:0000256" key="3">
    <source>
        <dbReference type="ARBA" id="ARBA00022692"/>
    </source>
</evidence>
<dbReference type="PANTHER" id="PTHR30203">
    <property type="entry name" value="OUTER MEMBRANE CATION EFFLUX PROTEIN"/>
    <property type="match status" value="1"/>
</dbReference>
<dbReference type="GO" id="GO:0009279">
    <property type="term" value="C:cell outer membrane"/>
    <property type="evidence" value="ECO:0007669"/>
    <property type="project" value="UniProtKB-SubCell"/>
</dbReference>
<evidence type="ECO:0000313" key="10">
    <source>
        <dbReference type="Proteomes" id="UP000566995"/>
    </source>
</evidence>
<comment type="subcellular location">
    <subcellularLocation>
        <location evidence="8">Cell outer membrane</location>
        <topology evidence="8">Lipid-anchor</topology>
    </subcellularLocation>
</comment>
<dbReference type="EMBL" id="JACHLI010000065">
    <property type="protein sequence ID" value="MBB4868229.1"/>
    <property type="molecule type" value="Genomic_DNA"/>
</dbReference>
<feature type="chain" id="PRO_5031594683" evidence="8">
    <location>
        <begin position="22"/>
        <end position="466"/>
    </location>
</feature>
<evidence type="ECO:0000256" key="2">
    <source>
        <dbReference type="ARBA" id="ARBA00022452"/>
    </source>
</evidence>
<evidence type="ECO:0000313" key="9">
    <source>
        <dbReference type="EMBL" id="MBB4868229.1"/>
    </source>
</evidence>
<evidence type="ECO:0000256" key="5">
    <source>
        <dbReference type="ARBA" id="ARBA00023139"/>
    </source>
</evidence>
<keyword evidence="2 8" id="KW-1134">Transmembrane beta strand</keyword>
<dbReference type="Gene3D" id="2.20.200.10">
    <property type="entry name" value="Outer membrane efflux proteins (OEP)"/>
    <property type="match status" value="1"/>
</dbReference>
<evidence type="ECO:0000256" key="4">
    <source>
        <dbReference type="ARBA" id="ARBA00023136"/>
    </source>
</evidence>
<dbReference type="GO" id="GO:0015562">
    <property type="term" value="F:efflux transmembrane transporter activity"/>
    <property type="evidence" value="ECO:0007669"/>
    <property type="project" value="InterPro"/>
</dbReference>
<keyword evidence="3 8" id="KW-0812">Transmembrane</keyword>
<accession>A0A7W7KSP1</accession>
<dbReference type="Pfam" id="PF02321">
    <property type="entry name" value="OEP"/>
    <property type="match status" value="2"/>
</dbReference>
<evidence type="ECO:0000256" key="7">
    <source>
        <dbReference type="ARBA" id="ARBA00023288"/>
    </source>
</evidence>
<dbReference type="PANTHER" id="PTHR30203:SF25">
    <property type="entry name" value="OUTER MEMBRANE PROTEIN-RELATED"/>
    <property type="match status" value="1"/>
</dbReference>
<evidence type="ECO:0000256" key="1">
    <source>
        <dbReference type="ARBA" id="ARBA00007613"/>
    </source>
</evidence>
<sequence length="466" mass="51105">MNTLRSNLCAAALMLALQGCAVGPQYQQPTQASIALNVPSPKQRFDRACFERLWWQQFEDPALDRLVAQSLTGNRDLRMAFSRWQAARALRDDIDLVRFPTVTSRASADIGKGQQPGLSKERIDSKRYDLGLDASWELDLFGRIHHQLEASDARSEAAEADLQQLQVSVIAELVDAYGALRGAQLRERIAHSNLENQRNSLRLTEQRRSAGVGEELDVLRAEARLANTQASIPSFQAQAERAKHRIAVLLGRSPGDLTDALSPRDLPAISTALPIGEPSELLRRRPDIRAAERLLAASTAEIGVATADLFPKVSLTGFLGFTAGRGSQIGSAAARAWSVAPNITWSAFDLGSVRARLRMAEARSDEALAQYERQVLLALEETANAFSDYGNHQDRLSALMRRSNASRAAAQQAAIQYREGVVDFLVLLDAEREQLAAEDAQAEAEVRLYRGVVAIYRALGGGWQPS</sequence>
<dbReference type="InterPro" id="IPR010131">
    <property type="entry name" value="MdtP/NodT-like"/>
</dbReference>
<dbReference type="InterPro" id="IPR003423">
    <property type="entry name" value="OMP_efflux"/>
</dbReference>
<evidence type="ECO:0000256" key="6">
    <source>
        <dbReference type="ARBA" id="ARBA00023237"/>
    </source>
</evidence>
<proteinExistence type="inferred from homology"/>
<dbReference type="AlphaFoldDB" id="A0A7W7KSP1"/>
<evidence type="ECO:0000256" key="8">
    <source>
        <dbReference type="RuleBase" id="RU362097"/>
    </source>
</evidence>
<dbReference type="PROSITE" id="PS51257">
    <property type="entry name" value="PROKAR_LIPOPROTEIN"/>
    <property type="match status" value="1"/>
</dbReference>
<keyword evidence="5 8" id="KW-0564">Palmitate</keyword>
<gene>
    <name evidence="9" type="ORF">HNP46_007149</name>
</gene>
<comment type="caution">
    <text evidence="9">The sequence shown here is derived from an EMBL/GenBank/DDBJ whole genome shotgun (WGS) entry which is preliminary data.</text>
</comment>
<reference evidence="9 10" key="1">
    <citation type="submission" date="2020-08" db="EMBL/GenBank/DDBJ databases">
        <title>Functional genomics of gut bacteria from endangered species of beetles.</title>
        <authorList>
            <person name="Carlos-Shanley C."/>
        </authorList>
    </citation>
    <scope>NUCLEOTIDE SEQUENCE [LARGE SCALE GENOMIC DNA]</scope>
    <source>
        <strain evidence="9 10">S00179</strain>
    </source>
</reference>
<keyword evidence="8" id="KW-0732">Signal</keyword>
<dbReference type="Gene3D" id="1.20.1600.10">
    <property type="entry name" value="Outer membrane efflux proteins (OEP)"/>
    <property type="match status" value="1"/>
</dbReference>
<keyword evidence="7 8" id="KW-0449">Lipoprotein</keyword>
<dbReference type="Proteomes" id="UP000566995">
    <property type="component" value="Unassembled WGS sequence"/>
</dbReference>
<keyword evidence="4 8" id="KW-0472">Membrane</keyword>
<dbReference type="NCBIfam" id="TIGR01845">
    <property type="entry name" value="outer_NodT"/>
    <property type="match status" value="1"/>
</dbReference>
<dbReference type="SUPFAM" id="SSF56954">
    <property type="entry name" value="Outer membrane efflux proteins (OEP)"/>
    <property type="match status" value="1"/>
</dbReference>
<keyword evidence="6" id="KW-0998">Cell outer membrane</keyword>
<name>A0A7W7KSP1_PSENT</name>
<protein>
    <submittedName>
        <fullName evidence="9">Multidrug efflux system outer membrane protein</fullName>
    </submittedName>
</protein>
<comment type="similarity">
    <text evidence="1 8">Belongs to the outer membrane factor (OMF) (TC 1.B.17) family.</text>
</comment>
<organism evidence="9 10">
    <name type="scientific">Pseudomonas nitroreducens</name>
    <dbReference type="NCBI Taxonomy" id="46680"/>
    <lineage>
        <taxon>Bacteria</taxon>
        <taxon>Pseudomonadati</taxon>
        <taxon>Pseudomonadota</taxon>
        <taxon>Gammaproteobacteria</taxon>
        <taxon>Pseudomonadales</taxon>
        <taxon>Pseudomonadaceae</taxon>
        <taxon>Pseudomonas</taxon>
    </lineage>
</organism>
<feature type="signal peptide" evidence="8">
    <location>
        <begin position="1"/>
        <end position="21"/>
    </location>
</feature>
<dbReference type="RefSeq" id="WP_184598879.1">
    <property type="nucleotide sequence ID" value="NZ_JACHLI010000065.1"/>
</dbReference>